<dbReference type="PANTHER" id="PTHR22953:SF153">
    <property type="entry name" value="PURPLE ACID PHOSPHATASE"/>
    <property type="match status" value="1"/>
</dbReference>
<name>A0ABW1SX77_9ACTN</name>
<feature type="signal peptide" evidence="2">
    <location>
        <begin position="1"/>
        <end position="29"/>
    </location>
</feature>
<sequence>MTTALLRLRTAAALAALALLATAGGVASAAPATPGAVVPAATSALGTRIVAVGDIASAGGAQARTAAIVTKRQPQRLIALGDLAYNAGSKSNFANYYNPSYGKFKAITWPVPGNHEYMTSGASGYKAYFGITGVTWWTHRIGAWTVIGLDSEKAGSSTQIAYLKSALAANNGRPTIVVWHRPRYSTGEHRNATDTQTMWATAARDRDVRIVLWGHDHDYERMSVPVTSTHSVQAFVVGTGGASLRSFATGYGPFTVKRISGTYGVLDLRLRSTGWSWFFVRTDGTVGDSGSRAL</sequence>
<comment type="caution">
    <text evidence="4">The sequence shown here is derived from an EMBL/GenBank/DDBJ whole genome shotgun (WGS) entry which is preliminary data.</text>
</comment>
<proteinExistence type="predicted"/>
<organism evidence="4 5">
    <name type="scientific">Longivirga aurantiaca</name>
    <dbReference type="NCBI Taxonomy" id="1837743"/>
    <lineage>
        <taxon>Bacteria</taxon>
        <taxon>Bacillati</taxon>
        <taxon>Actinomycetota</taxon>
        <taxon>Actinomycetes</taxon>
        <taxon>Sporichthyales</taxon>
        <taxon>Sporichthyaceae</taxon>
        <taxon>Longivirga</taxon>
    </lineage>
</organism>
<evidence type="ECO:0000313" key="5">
    <source>
        <dbReference type="Proteomes" id="UP001596138"/>
    </source>
</evidence>
<dbReference type="RefSeq" id="WP_386763627.1">
    <property type="nucleotide sequence ID" value="NZ_JBHSTI010000002.1"/>
</dbReference>
<evidence type="ECO:0000259" key="3">
    <source>
        <dbReference type="Pfam" id="PF00149"/>
    </source>
</evidence>
<dbReference type="InterPro" id="IPR029052">
    <property type="entry name" value="Metallo-depent_PP-like"/>
</dbReference>
<dbReference type="Pfam" id="PF00149">
    <property type="entry name" value="Metallophos"/>
    <property type="match status" value="1"/>
</dbReference>
<keyword evidence="4" id="KW-0378">Hydrolase</keyword>
<dbReference type="InterPro" id="IPR039331">
    <property type="entry name" value="PAPs-like"/>
</dbReference>
<keyword evidence="5" id="KW-1185">Reference proteome</keyword>
<evidence type="ECO:0000256" key="2">
    <source>
        <dbReference type="SAM" id="SignalP"/>
    </source>
</evidence>
<dbReference type="GO" id="GO:0016787">
    <property type="term" value="F:hydrolase activity"/>
    <property type="evidence" value="ECO:0007669"/>
    <property type="project" value="UniProtKB-KW"/>
</dbReference>
<feature type="chain" id="PRO_5045535797" evidence="2">
    <location>
        <begin position="30"/>
        <end position="294"/>
    </location>
</feature>
<dbReference type="EMBL" id="JBHSTI010000002">
    <property type="protein sequence ID" value="MFC6236585.1"/>
    <property type="molecule type" value="Genomic_DNA"/>
</dbReference>
<dbReference type="SUPFAM" id="SSF56300">
    <property type="entry name" value="Metallo-dependent phosphatases"/>
    <property type="match status" value="1"/>
</dbReference>
<evidence type="ECO:0000256" key="1">
    <source>
        <dbReference type="ARBA" id="ARBA00022729"/>
    </source>
</evidence>
<dbReference type="PANTHER" id="PTHR22953">
    <property type="entry name" value="ACID PHOSPHATASE RELATED"/>
    <property type="match status" value="1"/>
</dbReference>
<dbReference type="Proteomes" id="UP001596138">
    <property type="component" value="Unassembled WGS sequence"/>
</dbReference>
<accession>A0ABW1SX77</accession>
<gene>
    <name evidence="4" type="ORF">ACFQGU_01750</name>
</gene>
<evidence type="ECO:0000313" key="4">
    <source>
        <dbReference type="EMBL" id="MFC6236585.1"/>
    </source>
</evidence>
<dbReference type="InterPro" id="IPR004843">
    <property type="entry name" value="Calcineurin-like_PHP"/>
</dbReference>
<reference evidence="5" key="1">
    <citation type="journal article" date="2019" name="Int. J. Syst. Evol. Microbiol.">
        <title>The Global Catalogue of Microorganisms (GCM) 10K type strain sequencing project: providing services to taxonomists for standard genome sequencing and annotation.</title>
        <authorList>
            <consortium name="The Broad Institute Genomics Platform"/>
            <consortium name="The Broad Institute Genome Sequencing Center for Infectious Disease"/>
            <person name="Wu L."/>
            <person name="Ma J."/>
        </authorList>
    </citation>
    <scope>NUCLEOTIDE SEQUENCE [LARGE SCALE GENOMIC DNA]</scope>
    <source>
        <strain evidence="5">CGMCC 4.7317</strain>
    </source>
</reference>
<dbReference type="Gene3D" id="3.60.21.10">
    <property type="match status" value="1"/>
</dbReference>
<keyword evidence="1 2" id="KW-0732">Signal</keyword>
<dbReference type="EC" id="3.1.-.-" evidence="4"/>
<protein>
    <submittedName>
        <fullName evidence="4">Metallophosphoesterase family protein</fullName>
        <ecNumber evidence="4">3.1.-.-</ecNumber>
    </submittedName>
</protein>
<feature type="domain" description="Calcineurin-like phosphoesterase" evidence="3">
    <location>
        <begin position="48"/>
        <end position="219"/>
    </location>
</feature>